<accession>E1RD69</accession>
<dbReference type="RefSeq" id="WP_013330229.1">
    <property type="nucleotide sequence ID" value="NC_014507.1"/>
</dbReference>
<dbReference type="GeneID" id="9744791"/>
<dbReference type="GO" id="GO:0006355">
    <property type="term" value="P:regulation of DNA-templated transcription"/>
    <property type="evidence" value="ECO:0007669"/>
    <property type="project" value="InterPro"/>
</dbReference>
<organism evidence="1 2">
    <name type="scientific">Methanolacinia petrolearia (strain DSM 11571 / OCM 486 / SEBR 4847)</name>
    <name type="common">Methanoplanus petrolearius</name>
    <dbReference type="NCBI Taxonomy" id="679926"/>
    <lineage>
        <taxon>Archaea</taxon>
        <taxon>Methanobacteriati</taxon>
        <taxon>Methanobacteriota</taxon>
        <taxon>Stenosarchaea group</taxon>
        <taxon>Methanomicrobia</taxon>
        <taxon>Methanomicrobiales</taxon>
        <taxon>Methanomicrobiaceae</taxon>
        <taxon>Methanolacinia</taxon>
    </lineage>
</organism>
<dbReference type="KEGG" id="mpi:Mpet_2305"/>
<name>E1RD69_METP4</name>
<evidence type="ECO:0000313" key="2">
    <source>
        <dbReference type="Proteomes" id="UP000006565"/>
    </source>
</evidence>
<dbReference type="AlphaFoldDB" id="E1RD69"/>
<dbReference type="OrthoDB" id="330467at2157"/>
<dbReference type="InterPro" id="IPR010985">
    <property type="entry name" value="Ribbon_hlx_hlx"/>
</dbReference>
<proteinExistence type="predicted"/>
<dbReference type="HOGENOM" id="CLU_2629771_0_0_2"/>
<dbReference type="STRING" id="679926.Mpet_2305"/>
<evidence type="ECO:0000313" key="1">
    <source>
        <dbReference type="EMBL" id="ADN37052.1"/>
    </source>
</evidence>
<reference evidence="1 2" key="1">
    <citation type="journal article" date="2010" name="Stand. Genomic Sci.">
        <title>Complete genome sequence of Methanoplanus petrolearius type strain (SEBR 4847).</title>
        <authorList>
            <person name="Brambilla E."/>
            <person name="Djao O.D."/>
            <person name="Daligault H."/>
            <person name="Lapidus A."/>
            <person name="Lucas S."/>
            <person name="Hammon N."/>
            <person name="Nolan M."/>
            <person name="Tice H."/>
            <person name="Cheng J.F."/>
            <person name="Han C."/>
            <person name="Tapia R."/>
            <person name="Goodwin L."/>
            <person name="Pitluck S."/>
            <person name="Liolios K."/>
            <person name="Ivanova N."/>
            <person name="Mavromatis K."/>
            <person name="Mikhailova N."/>
            <person name="Pati A."/>
            <person name="Chen A."/>
            <person name="Palaniappan K."/>
            <person name="Land M."/>
            <person name="Hauser L."/>
            <person name="Chang Y.J."/>
            <person name="Jeffries C.D."/>
            <person name="Rohde M."/>
            <person name="Spring S."/>
            <person name="Sikorski J."/>
            <person name="Goker M."/>
            <person name="Woyke T."/>
            <person name="Bristow J."/>
            <person name="Eisen J.A."/>
            <person name="Markowitz V."/>
            <person name="Hugenholtz P."/>
            <person name="Kyrpides N.C."/>
            <person name="Klenk H.P."/>
        </authorList>
    </citation>
    <scope>NUCLEOTIDE SEQUENCE [LARGE SCALE GENOMIC DNA]</scope>
    <source>
        <strain evidence="2">DSM 11571 / OCM 486 / SEBR 4847</strain>
    </source>
</reference>
<protein>
    <submittedName>
        <fullName evidence="1">Transporter, cation channel family</fullName>
    </submittedName>
</protein>
<dbReference type="SUPFAM" id="SSF47598">
    <property type="entry name" value="Ribbon-helix-helix"/>
    <property type="match status" value="1"/>
</dbReference>
<dbReference type="Gene3D" id="1.10.1220.10">
    <property type="entry name" value="Met repressor-like"/>
    <property type="match status" value="1"/>
</dbReference>
<sequence length="77" mass="9123">MATKSELKPVGFRLPLKLVEQIDKEAENNFRDRTGEIVHAITEYYKFESEKKEILKLVKEMTDRIVILEKEVEDLKK</sequence>
<keyword evidence="2" id="KW-1185">Reference proteome</keyword>
<dbReference type="Proteomes" id="UP000006565">
    <property type="component" value="Chromosome"/>
</dbReference>
<dbReference type="InterPro" id="IPR013321">
    <property type="entry name" value="Arc_rbn_hlx_hlx"/>
</dbReference>
<dbReference type="EMBL" id="CP002117">
    <property type="protein sequence ID" value="ADN37052.1"/>
    <property type="molecule type" value="Genomic_DNA"/>
</dbReference>
<gene>
    <name evidence="1" type="ordered locus">Mpet_2305</name>
</gene>